<gene>
    <name evidence="2" type="primary">ORF48810</name>
    <name evidence="3" type="synonym">ORF48812</name>
</gene>
<reference evidence="2" key="1">
    <citation type="submission" date="2014-12" db="EMBL/GenBank/DDBJ databases">
        <title>Insight into the proteome of Arion vulgaris.</title>
        <authorList>
            <person name="Aradska J."/>
            <person name="Bulat T."/>
            <person name="Smidak R."/>
            <person name="Sarate P."/>
            <person name="Gangsoo J."/>
            <person name="Sialana F."/>
            <person name="Bilban M."/>
            <person name="Lubec G."/>
        </authorList>
    </citation>
    <scope>NUCLEOTIDE SEQUENCE</scope>
    <source>
        <tissue evidence="2">Skin</tissue>
    </source>
</reference>
<evidence type="ECO:0000313" key="3">
    <source>
        <dbReference type="EMBL" id="CEK63596.1"/>
    </source>
</evidence>
<sequence length="54" mass="6118">MHVFSMSMLRKTETGRAQGQWMESKRPKITFNFIPGHSGVQGNEFVYRLAGMAA</sequence>
<feature type="region of interest" description="Disordered" evidence="1">
    <location>
        <begin position="1"/>
        <end position="22"/>
    </location>
</feature>
<feature type="non-terminal residue" evidence="2">
    <location>
        <position position="54"/>
    </location>
</feature>
<proteinExistence type="predicted"/>
<dbReference type="AlphaFoldDB" id="A0A0B6Z7A9"/>
<evidence type="ECO:0000256" key="1">
    <source>
        <dbReference type="SAM" id="MobiDB-lite"/>
    </source>
</evidence>
<name>A0A0B6Z7A9_9EUPU</name>
<dbReference type="EMBL" id="HACG01016730">
    <property type="protein sequence ID" value="CEK63595.1"/>
    <property type="molecule type" value="Transcribed_RNA"/>
</dbReference>
<organism evidence="2">
    <name type="scientific">Arion vulgaris</name>
    <dbReference type="NCBI Taxonomy" id="1028688"/>
    <lineage>
        <taxon>Eukaryota</taxon>
        <taxon>Metazoa</taxon>
        <taxon>Spiralia</taxon>
        <taxon>Lophotrochozoa</taxon>
        <taxon>Mollusca</taxon>
        <taxon>Gastropoda</taxon>
        <taxon>Heterobranchia</taxon>
        <taxon>Euthyneura</taxon>
        <taxon>Panpulmonata</taxon>
        <taxon>Eupulmonata</taxon>
        <taxon>Stylommatophora</taxon>
        <taxon>Helicina</taxon>
        <taxon>Arionoidea</taxon>
        <taxon>Arionidae</taxon>
        <taxon>Arion</taxon>
    </lineage>
</organism>
<accession>A0A0B6Z7A9</accession>
<dbReference type="EMBL" id="HACG01016731">
    <property type="protein sequence ID" value="CEK63596.1"/>
    <property type="molecule type" value="Transcribed_RNA"/>
</dbReference>
<protein>
    <submittedName>
        <fullName evidence="2">Uncharacterized protein</fullName>
    </submittedName>
</protein>
<dbReference type="InterPro" id="IPR012337">
    <property type="entry name" value="RNaseH-like_sf"/>
</dbReference>
<evidence type="ECO:0000313" key="2">
    <source>
        <dbReference type="EMBL" id="CEK63595.1"/>
    </source>
</evidence>
<dbReference type="SUPFAM" id="SSF53098">
    <property type="entry name" value="Ribonuclease H-like"/>
    <property type="match status" value="1"/>
</dbReference>